<reference evidence="2 3" key="1">
    <citation type="submission" date="2019-05" db="EMBL/GenBank/DDBJ databases">
        <title>Another draft genome of Portunus trituberculatus and its Hox gene families provides insights of decapod evolution.</title>
        <authorList>
            <person name="Jeong J.-H."/>
            <person name="Song I."/>
            <person name="Kim S."/>
            <person name="Choi T."/>
            <person name="Kim D."/>
            <person name="Ryu S."/>
            <person name="Kim W."/>
        </authorList>
    </citation>
    <scope>NUCLEOTIDE SEQUENCE [LARGE SCALE GENOMIC DNA]</scope>
    <source>
        <tissue evidence="2">Muscle</tissue>
    </source>
</reference>
<gene>
    <name evidence="2" type="ORF">E2C01_001048</name>
</gene>
<dbReference type="AlphaFoldDB" id="A0A5B7CGM5"/>
<sequence length="99" mass="10426">MAERGSSGARQVYRGGHGRESSMNRCACDLMDLFFPNLPASVTSPVLGKCLAGAVERVRCRGEGGEGQDRTSGAGTALTLTLTLLNPHTLSLLKTTSCR</sequence>
<feature type="region of interest" description="Disordered" evidence="1">
    <location>
        <begin position="1"/>
        <end position="22"/>
    </location>
</feature>
<proteinExistence type="predicted"/>
<comment type="caution">
    <text evidence="2">The sequence shown here is derived from an EMBL/GenBank/DDBJ whole genome shotgun (WGS) entry which is preliminary data.</text>
</comment>
<name>A0A5B7CGM5_PORTR</name>
<keyword evidence="3" id="KW-1185">Reference proteome</keyword>
<evidence type="ECO:0000313" key="3">
    <source>
        <dbReference type="Proteomes" id="UP000324222"/>
    </source>
</evidence>
<evidence type="ECO:0000313" key="2">
    <source>
        <dbReference type="EMBL" id="MPC08460.1"/>
    </source>
</evidence>
<accession>A0A5B7CGM5</accession>
<protein>
    <submittedName>
        <fullName evidence="2">Uncharacterized protein</fullName>
    </submittedName>
</protein>
<evidence type="ECO:0000256" key="1">
    <source>
        <dbReference type="SAM" id="MobiDB-lite"/>
    </source>
</evidence>
<dbReference type="EMBL" id="VSRR010000031">
    <property type="protein sequence ID" value="MPC08460.1"/>
    <property type="molecule type" value="Genomic_DNA"/>
</dbReference>
<dbReference type="Proteomes" id="UP000324222">
    <property type="component" value="Unassembled WGS sequence"/>
</dbReference>
<organism evidence="2 3">
    <name type="scientific">Portunus trituberculatus</name>
    <name type="common">Swimming crab</name>
    <name type="synonym">Neptunus trituberculatus</name>
    <dbReference type="NCBI Taxonomy" id="210409"/>
    <lineage>
        <taxon>Eukaryota</taxon>
        <taxon>Metazoa</taxon>
        <taxon>Ecdysozoa</taxon>
        <taxon>Arthropoda</taxon>
        <taxon>Crustacea</taxon>
        <taxon>Multicrustacea</taxon>
        <taxon>Malacostraca</taxon>
        <taxon>Eumalacostraca</taxon>
        <taxon>Eucarida</taxon>
        <taxon>Decapoda</taxon>
        <taxon>Pleocyemata</taxon>
        <taxon>Brachyura</taxon>
        <taxon>Eubrachyura</taxon>
        <taxon>Portunoidea</taxon>
        <taxon>Portunidae</taxon>
        <taxon>Portuninae</taxon>
        <taxon>Portunus</taxon>
    </lineage>
</organism>